<dbReference type="SUPFAM" id="SSF50494">
    <property type="entry name" value="Trypsin-like serine proteases"/>
    <property type="match status" value="1"/>
</dbReference>
<feature type="region of interest" description="Disordered" evidence="8">
    <location>
        <begin position="118"/>
        <end position="166"/>
    </location>
</feature>
<protein>
    <recommendedName>
        <fullName evidence="7">Serine protease</fullName>
        <ecNumber evidence="7">3.4.21.-</ecNumber>
    </recommendedName>
</protein>
<feature type="compositionally biased region" description="Low complexity" evidence="8">
    <location>
        <begin position="132"/>
        <end position="150"/>
    </location>
</feature>
<comment type="similarity">
    <text evidence="2 7">Belongs to the peptidase S1B family.</text>
</comment>
<evidence type="ECO:0000256" key="1">
    <source>
        <dbReference type="ARBA" id="ARBA00004613"/>
    </source>
</evidence>
<dbReference type="GO" id="GO:0005576">
    <property type="term" value="C:extracellular region"/>
    <property type="evidence" value="ECO:0007669"/>
    <property type="project" value="UniProtKB-SubCell"/>
</dbReference>
<keyword evidence="3 7" id="KW-0645">Protease</keyword>
<dbReference type="GO" id="GO:0008236">
    <property type="term" value="F:serine-type peptidase activity"/>
    <property type="evidence" value="ECO:0007669"/>
    <property type="project" value="UniProtKB-KW"/>
</dbReference>
<keyword evidence="5 7" id="KW-0378">Hydrolase</keyword>
<evidence type="ECO:0000256" key="4">
    <source>
        <dbReference type="ARBA" id="ARBA00022729"/>
    </source>
</evidence>
<proteinExistence type="inferred from homology"/>
<feature type="chain" id="PRO_5027145036" description="Serine protease" evidence="7">
    <location>
        <begin position="24"/>
        <end position="371"/>
    </location>
</feature>
<evidence type="ECO:0000313" key="9">
    <source>
        <dbReference type="EMBL" id="CAA9240487.1"/>
    </source>
</evidence>
<accession>A0A6J4I3E3</accession>
<evidence type="ECO:0000256" key="7">
    <source>
        <dbReference type="RuleBase" id="RU004296"/>
    </source>
</evidence>
<dbReference type="PANTHER" id="PTHR43019:SF23">
    <property type="entry name" value="PROTEASE DO-LIKE 5, CHLOROPLASTIC"/>
    <property type="match status" value="1"/>
</dbReference>
<evidence type="ECO:0000256" key="8">
    <source>
        <dbReference type="SAM" id="MobiDB-lite"/>
    </source>
</evidence>
<reference evidence="9" key="1">
    <citation type="submission" date="2020-02" db="EMBL/GenBank/DDBJ databases">
        <authorList>
            <person name="Meier V. D."/>
        </authorList>
    </citation>
    <scope>NUCLEOTIDE SEQUENCE</scope>
    <source>
        <strain evidence="9">AVDCRST_MAG04</strain>
    </source>
</reference>
<dbReference type="Gene3D" id="2.40.10.10">
    <property type="entry name" value="Trypsin-like serine proteases"/>
    <property type="match status" value="2"/>
</dbReference>
<comment type="subcellular location">
    <subcellularLocation>
        <location evidence="1">Secreted</location>
    </subcellularLocation>
</comment>
<evidence type="ECO:0000256" key="3">
    <source>
        <dbReference type="ARBA" id="ARBA00022670"/>
    </source>
</evidence>
<organism evidence="9">
    <name type="scientific">uncultured Acetobacteraceae bacterium</name>
    <dbReference type="NCBI Taxonomy" id="169975"/>
    <lineage>
        <taxon>Bacteria</taxon>
        <taxon>Pseudomonadati</taxon>
        <taxon>Pseudomonadota</taxon>
        <taxon>Alphaproteobacteria</taxon>
        <taxon>Acetobacterales</taxon>
        <taxon>Acetobacteraceae</taxon>
        <taxon>environmental samples</taxon>
    </lineage>
</organism>
<dbReference type="EMBL" id="CADCTL010000112">
    <property type="protein sequence ID" value="CAA9240487.1"/>
    <property type="molecule type" value="Genomic_DNA"/>
</dbReference>
<evidence type="ECO:0000256" key="2">
    <source>
        <dbReference type="ARBA" id="ARBA00008764"/>
    </source>
</evidence>
<evidence type="ECO:0000256" key="6">
    <source>
        <dbReference type="ARBA" id="ARBA00022825"/>
    </source>
</evidence>
<dbReference type="GO" id="GO:0006508">
    <property type="term" value="P:proteolysis"/>
    <property type="evidence" value="ECO:0007669"/>
    <property type="project" value="UniProtKB-KW"/>
</dbReference>
<dbReference type="InterPro" id="IPR008256">
    <property type="entry name" value="Peptidase_S1B"/>
</dbReference>
<keyword evidence="6 7" id="KW-0720">Serine protease</keyword>
<dbReference type="InterPro" id="IPR043504">
    <property type="entry name" value="Peptidase_S1_PA_chymotrypsin"/>
</dbReference>
<dbReference type="InterPro" id="IPR009003">
    <property type="entry name" value="Peptidase_S1_PA"/>
</dbReference>
<gene>
    <name evidence="9" type="ORF">AVDCRST_MAG04-1591</name>
</gene>
<sequence length="371" mass="38397">MQRALAFALALAAGVPVAFPAAAQQEPFRVLNRTGQPATELNAVRSPRGTGDDWGRNLLARPLGPEGTFSLRPSENAGCRFDIRLRLADGREAKLEDQDVCALRVLAVGQQSVAPLPGAMGRPEAVPPGPAPGAATGDAGRTVATGRPVAAVPPPRPNPHARASSGTGFVVGPDRVLTNHHVINGCNRVLVRTVDGRTLSATPPARVDVQRDLALLAVPGNPGPALPFRGDPAVRRGEAVVTYGFPLAGLLSSGPTLTTGEVSALSGFADHQGRFQVSAPVQPGNSGGPLLDRQGNVVGVIVAKLNAAHVAARIGDIPQNVNFAVKGSEALEFLRRAGMNPTVAESRGAERSAAEIGETAHRSTVLIRCEM</sequence>
<dbReference type="PANTHER" id="PTHR43019">
    <property type="entry name" value="SERINE ENDOPROTEASE DEGS"/>
    <property type="match status" value="1"/>
</dbReference>
<dbReference type="AlphaFoldDB" id="A0A6J4I3E3"/>
<dbReference type="PRINTS" id="PR00839">
    <property type="entry name" value="V8PROTEASE"/>
</dbReference>
<evidence type="ECO:0000256" key="5">
    <source>
        <dbReference type="ARBA" id="ARBA00022801"/>
    </source>
</evidence>
<dbReference type="EC" id="3.4.21.-" evidence="7"/>
<feature type="signal peptide" evidence="7">
    <location>
        <begin position="1"/>
        <end position="23"/>
    </location>
</feature>
<dbReference type="Pfam" id="PF13365">
    <property type="entry name" value="Trypsin_2"/>
    <property type="match status" value="1"/>
</dbReference>
<keyword evidence="4 7" id="KW-0732">Signal</keyword>
<name>A0A6J4I3E3_9PROT</name>